<comment type="subcellular location">
    <subcellularLocation>
        <location evidence="1">Membrane</location>
        <topology evidence="1">Multi-pass membrane protein</topology>
    </subcellularLocation>
</comment>
<feature type="region of interest" description="Disordered" evidence="10">
    <location>
        <begin position="66"/>
        <end position="95"/>
    </location>
</feature>
<evidence type="ECO:0000256" key="10">
    <source>
        <dbReference type="SAM" id="MobiDB-lite"/>
    </source>
</evidence>
<dbReference type="NCBIfam" id="TIGR00840">
    <property type="entry name" value="b_cpa1"/>
    <property type="match status" value="1"/>
</dbReference>
<evidence type="ECO:0000256" key="6">
    <source>
        <dbReference type="ARBA" id="ARBA00023065"/>
    </source>
</evidence>
<keyword evidence="3 9" id="KW-0812">Transmembrane</keyword>
<gene>
    <name evidence="13" type="primary">Necator_chrX.g21297</name>
    <name evidence="13" type="ORF">RB195_021136</name>
</gene>
<dbReference type="Pfam" id="PF00999">
    <property type="entry name" value="Na_H_Exchanger"/>
    <property type="match status" value="1"/>
</dbReference>
<feature type="transmembrane region" description="Helical" evidence="11">
    <location>
        <begin position="499"/>
        <end position="515"/>
    </location>
</feature>
<evidence type="ECO:0000256" key="11">
    <source>
        <dbReference type="SAM" id="Phobius"/>
    </source>
</evidence>
<evidence type="ECO:0000313" key="13">
    <source>
        <dbReference type="EMBL" id="KAK6759362.1"/>
    </source>
</evidence>
<keyword evidence="8 9" id="KW-0739">Sodium transport</keyword>
<dbReference type="InterPro" id="IPR004709">
    <property type="entry name" value="NaH_exchanger"/>
</dbReference>
<keyword evidence="7 11" id="KW-0472">Membrane</keyword>
<comment type="caution">
    <text evidence="13">The sequence shown here is derived from an EMBL/GenBank/DDBJ whole genome shotgun (WGS) entry which is preliminary data.</text>
</comment>
<dbReference type="PRINTS" id="PR01084">
    <property type="entry name" value="NAHEXCHNGR"/>
</dbReference>
<evidence type="ECO:0000256" key="9">
    <source>
        <dbReference type="RuleBase" id="RU003722"/>
    </source>
</evidence>
<feature type="domain" description="Cation/H+ exchanger transmembrane" evidence="12">
    <location>
        <begin position="274"/>
        <end position="682"/>
    </location>
</feature>
<feature type="transmembrane region" description="Helical" evidence="11">
    <location>
        <begin position="266"/>
        <end position="283"/>
    </location>
</feature>
<protein>
    <recommendedName>
        <fullName evidence="9">Sodium/hydrogen exchanger</fullName>
    </recommendedName>
</protein>
<evidence type="ECO:0000256" key="8">
    <source>
        <dbReference type="ARBA" id="ARBA00023201"/>
    </source>
</evidence>
<keyword evidence="14" id="KW-1185">Reference proteome</keyword>
<feature type="transmembrane region" description="Helical" evidence="11">
    <location>
        <begin position="401"/>
        <end position="419"/>
    </location>
</feature>
<feature type="transmembrane region" description="Helical" evidence="11">
    <location>
        <begin position="28"/>
        <end position="52"/>
    </location>
</feature>
<dbReference type="InterPro" id="IPR006153">
    <property type="entry name" value="Cation/H_exchanger_TM"/>
</dbReference>
<dbReference type="InterPro" id="IPR018422">
    <property type="entry name" value="Cation/H_exchanger_CPA1"/>
</dbReference>
<evidence type="ECO:0000256" key="4">
    <source>
        <dbReference type="ARBA" id="ARBA00022989"/>
    </source>
</evidence>
<feature type="transmembrane region" description="Helical" evidence="11">
    <location>
        <begin position="588"/>
        <end position="609"/>
    </location>
</feature>
<evidence type="ECO:0000256" key="5">
    <source>
        <dbReference type="ARBA" id="ARBA00023053"/>
    </source>
</evidence>
<sequence length="935" mass="105232">MCGNEQIVGKPVFHEIMDSSTPTPDRSINGLIVFLTLFLFLTLLTSGLLVCLTKIWCGHRKTSSQSAQAEQRQSVAGGCSTQDSDSDEEAQSVNRAPAVRRLSQRIINFVQRSLQDESPRPTIEESPEPEVPSAHSIHGAIEDSTSNFSGNNPNELRIKMRLQLSLLLLLIPGLVLSIELNIENETEFWSDILSYADSVGVRRSVLVTLLRPDADVPGSLSGKPISFLDTNLGKHGNQSHGQEQHAHSTHGVKVASFKFDYVKEPLVLTIFIIVIGIFKLLYHHTRYIQKIIPESCCLILVGVGLGLIFMIGRYYRGDDTHESVKFLEFNSKTFFFFLLPPIILESAYSLRDRAFLENIGTIILYAVVGTIFNIVLIGGSLVVLSDLGWIDGFRIDPLDCLVFASLIAAVDPVAVLAIFQEVGVNKMLYFMVFGESLLNDAVTVVCYNLVIEFKELDSIGFLDCFMGFLAFLCVSLGGLAIGLFFGFMSAFVTKFTKHVRVVEPVIMFGMAYMSYMGSELFHFSGIIGIIACGLFQTHYSCGNISNKSFISVTYFAKVASSVSESLIFIVLGVMLVNEQEWFWSDWHPLFSLYSVVLCIGVRFLVVFFLTYIVNRFTGGVRHISFQEQFIMAYGGLRGAVSFSLAFMISNNVPVKNTILSATYMVILVTVFLQGGTIKPLVRYLNIRLARKEDNFRLFMEFNRGMIVHMTQGIEDLCGYKDRSVAHQLSVFSKAYLRPLLQRGYRNEQKESKLLEMDRFETMRELKQSPSQSSFKWQRAVDELAESGGIPRDMLEEEEFFINKKEDIEKETEMLTKDISNIRHLLHNPFEEYYANRNLVGEEEKEKRRASEVNHLRMLHCRAQGMKPKRSIFGKRQQAKKNTHQGLIMASLGSLGVHAVEAGIHEPRSSVDEGITITEPEDHSLYTIREQTETGS</sequence>
<dbReference type="Proteomes" id="UP001303046">
    <property type="component" value="Unassembled WGS sequence"/>
</dbReference>
<keyword evidence="2 9" id="KW-0813">Transport</keyword>
<organism evidence="13 14">
    <name type="scientific">Necator americanus</name>
    <name type="common">Human hookworm</name>
    <dbReference type="NCBI Taxonomy" id="51031"/>
    <lineage>
        <taxon>Eukaryota</taxon>
        <taxon>Metazoa</taxon>
        <taxon>Ecdysozoa</taxon>
        <taxon>Nematoda</taxon>
        <taxon>Chromadorea</taxon>
        <taxon>Rhabditida</taxon>
        <taxon>Rhabditina</taxon>
        <taxon>Rhabditomorpha</taxon>
        <taxon>Strongyloidea</taxon>
        <taxon>Ancylostomatidae</taxon>
        <taxon>Bunostominae</taxon>
        <taxon>Necator</taxon>
    </lineage>
</organism>
<feature type="compositionally biased region" description="Low complexity" evidence="10">
    <location>
        <begin position="66"/>
        <end position="76"/>
    </location>
</feature>
<name>A0ABR1E9I7_NECAM</name>
<feature type="transmembrane region" description="Helical" evidence="11">
    <location>
        <begin position="362"/>
        <end position="381"/>
    </location>
</feature>
<evidence type="ECO:0000256" key="7">
    <source>
        <dbReference type="ARBA" id="ARBA00023136"/>
    </source>
</evidence>
<dbReference type="PANTHER" id="PTHR10110">
    <property type="entry name" value="SODIUM/HYDROGEN EXCHANGER"/>
    <property type="match status" value="1"/>
</dbReference>
<feature type="transmembrane region" description="Helical" evidence="11">
    <location>
        <begin position="164"/>
        <end position="182"/>
    </location>
</feature>
<proteinExistence type="inferred from homology"/>
<evidence type="ECO:0000256" key="1">
    <source>
        <dbReference type="ARBA" id="ARBA00004141"/>
    </source>
</evidence>
<keyword evidence="9" id="KW-0050">Antiport</keyword>
<feature type="transmembrane region" description="Helical" evidence="11">
    <location>
        <begin position="661"/>
        <end position="681"/>
    </location>
</feature>
<reference evidence="13 14" key="1">
    <citation type="submission" date="2023-08" db="EMBL/GenBank/DDBJ databases">
        <title>A Necator americanus chromosomal reference genome.</title>
        <authorList>
            <person name="Ilik V."/>
            <person name="Petrzelkova K.J."/>
            <person name="Pardy F."/>
            <person name="Fuh T."/>
            <person name="Niatou-Singa F.S."/>
            <person name="Gouil Q."/>
            <person name="Baker L."/>
            <person name="Ritchie M.E."/>
            <person name="Jex A.R."/>
            <person name="Gazzola D."/>
            <person name="Li H."/>
            <person name="Toshio Fujiwara R."/>
            <person name="Zhan B."/>
            <person name="Aroian R.V."/>
            <person name="Pafco B."/>
            <person name="Schwarz E.M."/>
        </authorList>
    </citation>
    <scope>NUCLEOTIDE SEQUENCE [LARGE SCALE GENOMIC DNA]</scope>
    <source>
        <strain evidence="13 14">Aroian</strain>
        <tissue evidence="13">Whole animal</tissue>
    </source>
</reference>
<feature type="transmembrane region" description="Helical" evidence="11">
    <location>
        <begin position="428"/>
        <end position="450"/>
    </location>
</feature>
<feature type="region of interest" description="Disordered" evidence="10">
    <location>
        <begin position="115"/>
        <end position="135"/>
    </location>
</feature>
<dbReference type="Gene3D" id="6.10.140.1330">
    <property type="match status" value="1"/>
</dbReference>
<keyword evidence="5" id="KW-0915">Sodium</keyword>
<evidence type="ECO:0000313" key="14">
    <source>
        <dbReference type="Proteomes" id="UP001303046"/>
    </source>
</evidence>
<keyword evidence="6 9" id="KW-0406">Ion transport</keyword>
<dbReference type="PANTHER" id="PTHR10110:SF126">
    <property type="entry name" value="NA(+)_H(+) EXCHANGER PROTEIN 7"/>
    <property type="match status" value="1"/>
</dbReference>
<feature type="transmembrane region" description="Helical" evidence="11">
    <location>
        <begin position="521"/>
        <end position="542"/>
    </location>
</feature>
<feature type="transmembrane region" description="Helical" evidence="11">
    <location>
        <begin position="334"/>
        <end position="350"/>
    </location>
</feature>
<evidence type="ECO:0000256" key="3">
    <source>
        <dbReference type="ARBA" id="ARBA00022692"/>
    </source>
</evidence>
<evidence type="ECO:0000259" key="12">
    <source>
        <dbReference type="Pfam" id="PF00999"/>
    </source>
</evidence>
<dbReference type="EMBL" id="JAVFWL010000006">
    <property type="protein sequence ID" value="KAK6759362.1"/>
    <property type="molecule type" value="Genomic_DNA"/>
</dbReference>
<accession>A0ABR1E9I7</accession>
<feature type="transmembrane region" description="Helical" evidence="11">
    <location>
        <begin position="295"/>
        <end position="314"/>
    </location>
</feature>
<evidence type="ECO:0000256" key="2">
    <source>
        <dbReference type="ARBA" id="ARBA00022448"/>
    </source>
</evidence>
<feature type="transmembrane region" description="Helical" evidence="11">
    <location>
        <begin position="465"/>
        <end position="487"/>
    </location>
</feature>
<comment type="similarity">
    <text evidence="9">Belongs to the monovalent cation:proton antiporter 1 (CPA1) transporter (TC 2.A.36) family.</text>
</comment>
<feature type="transmembrane region" description="Helical" evidence="11">
    <location>
        <begin position="554"/>
        <end position="576"/>
    </location>
</feature>
<keyword evidence="4 11" id="KW-1133">Transmembrane helix</keyword>